<dbReference type="InterPro" id="IPR014282">
    <property type="entry name" value="Nitrogen_fix_NifM"/>
</dbReference>
<dbReference type="PANTHER" id="PTHR47245:SF2">
    <property type="entry name" value="PEPTIDYL-PROLYL CIS-TRANS ISOMERASE HP_0175-RELATED"/>
    <property type="match status" value="1"/>
</dbReference>
<sequence>MTSTVRPATARSPAYRYHLLRAATERHGRDPAHLEPDELARAARQADQSLRLETMVLASAEAGGVVISEGELDASVAAITTRYADPAEMAEDLARNGLDEPALRAALRRELVFDAVMRRVGARHALVTDDEIRQFHARAPERFARPERRTVSQILITINAAFAENQRAVALARSEALAAALELDPESFADLARRHSECPSALSGGQLGTVARGQLYPELDRVLFRLVEGEIAGPIESEIGLHLLRCDRVLPAASPSLAEIREQIRAFLVQRRRRAAQQAWITALKQECGAADFATTEG</sequence>
<evidence type="ECO:0000256" key="3">
    <source>
        <dbReference type="ARBA" id="ARBA00013194"/>
    </source>
</evidence>
<dbReference type="SUPFAM" id="SSF109998">
    <property type="entry name" value="Triger factor/SurA peptide-binding domain-like"/>
    <property type="match status" value="1"/>
</dbReference>
<dbReference type="RefSeq" id="WP_369667474.1">
    <property type="nucleotide sequence ID" value="NZ_JBDKXB010000015.1"/>
</dbReference>
<organism evidence="7 8">
    <name type="scientific">Thioalkalicoccus limnaeus</name>
    <dbReference type="NCBI Taxonomy" id="120681"/>
    <lineage>
        <taxon>Bacteria</taxon>
        <taxon>Pseudomonadati</taxon>
        <taxon>Pseudomonadota</taxon>
        <taxon>Gammaproteobacteria</taxon>
        <taxon>Chromatiales</taxon>
        <taxon>Chromatiaceae</taxon>
        <taxon>Thioalkalicoccus</taxon>
    </lineage>
</organism>
<comment type="catalytic activity">
    <reaction evidence="1">
        <text>[protein]-peptidylproline (omega=180) = [protein]-peptidylproline (omega=0)</text>
        <dbReference type="Rhea" id="RHEA:16237"/>
        <dbReference type="Rhea" id="RHEA-COMP:10747"/>
        <dbReference type="Rhea" id="RHEA-COMP:10748"/>
        <dbReference type="ChEBI" id="CHEBI:83833"/>
        <dbReference type="ChEBI" id="CHEBI:83834"/>
        <dbReference type="EC" id="5.2.1.8"/>
    </reaction>
</comment>
<dbReference type="PANTHER" id="PTHR47245">
    <property type="entry name" value="PEPTIDYLPROLYL ISOMERASE"/>
    <property type="match status" value="1"/>
</dbReference>
<dbReference type="EMBL" id="JBDKXB010000015">
    <property type="protein sequence ID" value="MEY6433090.1"/>
    <property type="molecule type" value="Genomic_DNA"/>
</dbReference>
<comment type="similarity">
    <text evidence="2">Belongs to the PpiC/parvulin rotamase family.</text>
</comment>
<evidence type="ECO:0000256" key="1">
    <source>
        <dbReference type="ARBA" id="ARBA00000971"/>
    </source>
</evidence>
<comment type="caution">
    <text evidence="7">The sequence shown here is derived from an EMBL/GenBank/DDBJ whole genome shotgun (WGS) entry which is preliminary data.</text>
</comment>
<dbReference type="SUPFAM" id="SSF54534">
    <property type="entry name" value="FKBP-like"/>
    <property type="match status" value="1"/>
</dbReference>
<dbReference type="Proteomes" id="UP001564408">
    <property type="component" value="Unassembled WGS sequence"/>
</dbReference>
<name>A0ABV4BKX8_9GAMM</name>
<dbReference type="InterPro" id="IPR046357">
    <property type="entry name" value="PPIase_dom_sf"/>
</dbReference>
<dbReference type="InterPro" id="IPR023058">
    <property type="entry name" value="PPIase_PpiC_CS"/>
</dbReference>
<evidence type="ECO:0000313" key="8">
    <source>
        <dbReference type="Proteomes" id="UP001564408"/>
    </source>
</evidence>
<dbReference type="InterPro" id="IPR027304">
    <property type="entry name" value="Trigger_fact/SurA_dom_sf"/>
</dbReference>
<dbReference type="InterPro" id="IPR050245">
    <property type="entry name" value="PrsA_foldase"/>
</dbReference>
<evidence type="ECO:0000256" key="4">
    <source>
        <dbReference type="ARBA" id="ARBA00023110"/>
    </source>
</evidence>
<keyword evidence="5" id="KW-0413">Isomerase</keyword>
<dbReference type="PROSITE" id="PS01096">
    <property type="entry name" value="PPIC_PPIASE_1"/>
    <property type="match status" value="1"/>
</dbReference>
<dbReference type="Pfam" id="PF00639">
    <property type="entry name" value="Rotamase"/>
    <property type="match status" value="1"/>
</dbReference>
<keyword evidence="4 5" id="KW-0697">Rotamase</keyword>
<dbReference type="Gene3D" id="1.10.4030.10">
    <property type="entry name" value="Porin chaperone SurA, peptide-binding domain"/>
    <property type="match status" value="1"/>
</dbReference>
<feature type="domain" description="PpiC" evidence="6">
    <location>
        <begin position="146"/>
        <end position="248"/>
    </location>
</feature>
<evidence type="ECO:0000259" key="6">
    <source>
        <dbReference type="PROSITE" id="PS50198"/>
    </source>
</evidence>
<keyword evidence="8" id="KW-1185">Reference proteome</keyword>
<dbReference type="Gene3D" id="3.10.50.40">
    <property type="match status" value="1"/>
</dbReference>
<proteinExistence type="inferred from homology"/>
<dbReference type="EC" id="5.2.1.8" evidence="3"/>
<accession>A0ABV4BKX8</accession>
<dbReference type="InterPro" id="IPR000297">
    <property type="entry name" value="PPIase_PpiC"/>
</dbReference>
<dbReference type="PROSITE" id="PS50198">
    <property type="entry name" value="PPIC_PPIASE_2"/>
    <property type="match status" value="1"/>
</dbReference>
<evidence type="ECO:0000313" key="7">
    <source>
        <dbReference type="EMBL" id="MEY6433090.1"/>
    </source>
</evidence>
<gene>
    <name evidence="7" type="primary">nifM</name>
    <name evidence="7" type="ORF">ABC977_11810</name>
</gene>
<protein>
    <recommendedName>
        <fullName evidence="3">peptidylprolyl isomerase</fullName>
        <ecNumber evidence="3">5.2.1.8</ecNumber>
    </recommendedName>
</protein>
<reference evidence="7 8" key="1">
    <citation type="submission" date="2024-05" db="EMBL/GenBank/DDBJ databases">
        <title>Genome Sequence and Characterization of the New Strain Purple Sulfur Bacterium of Genus Thioalkalicoccus.</title>
        <authorList>
            <person name="Bryantseva I.A."/>
            <person name="Kyndt J.A."/>
            <person name="Imhoff J.F."/>
        </authorList>
    </citation>
    <scope>NUCLEOTIDE SEQUENCE [LARGE SCALE GENOMIC DNA]</scope>
    <source>
        <strain evidence="7 8">Um2</strain>
    </source>
</reference>
<evidence type="ECO:0000256" key="5">
    <source>
        <dbReference type="PROSITE-ProRule" id="PRU00278"/>
    </source>
</evidence>
<evidence type="ECO:0000256" key="2">
    <source>
        <dbReference type="ARBA" id="ARBA00007656"/>
    </source>
</evidence>
<dbReference type="NCBIfam" id="TIGR02933">
    <property type="entry name" value="nifM_nitrog"/>
    <property type="match status" value="1"/>
</dbReference>